<organism evidence="1 2">
    <name type="scientific">Halorubrum sodomense</name>
    <dbReference type="NCBI Taxonomy" id="35743"/>
    <lineage>
        <taxon>Archaea</taxon>
        <taxon>Methanobacteriati</taxon>
        <taxon>Methanobacteriota</taxon>
        <taxon>Stenosarchaea group</taxon>
        <taxon>Halobacteria</taxon>
        <taxon>Halobacteriales</taxon>
        <taxon>Haloferacaceae</taxon>
        <taxon>Halorubrum</taxon>
    </lineage>
</organism>
<dbReference type="STRING" id="35743.SAMN04487937_1879"/>
<dbReference type="EMBL" id="FOYN01000002">
    <property type="protein sequence ID" value="SFR39987.1"/>
    <property type="molecule type" value="Genomic_DNA"/>
</dbReference>
<dbReference type="AlphaFoldDB" id="A0A1I6GD24"/>
<gene>
    <name evidence="1" type="ORF">SAMN04487937_1879</name>
</gene>
<evidence type="ECO:0000313" key="1">
    <source>
        <dbReference type="EMBL" id="SFR39987.1"/>
    </source>
</evidence>
<accession>A0A1I6GD24</accession>
<dbReference type="Proteomes" id="UP000198932">
    <property type="component" value="Unassembled WGS sequence"/>
</dbReference>
<reference evidence="2" key="1">
    <citation type="submission" date="2016-10" db="EMBL/GenBank/DDBJ databases">
        <authorList>
            <person name="Varghese N."/>
            <person name="Submissions S."/>
        </authorList>
    </citation>
    <scope>NUCLEOTIDE SEQUENCE [LARGE SCALE GENOMIC DNA]</scope>
    <source>
        <strain evidence="2">RD 26</strain>
    </source>
</reference>
<evidence type="ECO:0000313" key="2">
    <source>
        <dbReference type="Proteomes" id="UP000198932"/>
    </source>
</evidence>
<keyword evidence="2" id="KW-1185">Reference proteome</keyword>
<protein>
    <submittedName>
        <fullName evidence="1">Uncharacterized protein</fullName>
    </submittedName>
</protein>
<name>A0A1I6GD24_HALSD</name>
<proteinExistence type="predicted"/>
<sequence length="41" mass="5076">MDPMDRLRAIKRVLRDRDVDLDRMRRESKSDWESGRDDDRL</sequence>